<comment type="caution">
    <text evidence="2">The sequence shown here is derived from an EMBL/GenBank/DDBJ whole genome shotgun (WGS) entry which is preliminary data.</text>
</comment>
<organism evidence="2 3">
    <name type="scientific">Cupriavidus lacunae</name>
    <dbReference type="NCBI Taxonomy" id="2666307"/>
    <lineage>
        <taxon>Bacteria</taxon>
        <taxon>Pseudomonadati</taxon>
        <taxon>Pseudomonadota</taxon>
        <taxon>Betaproteobacteria</taxon>
        <taxon>Burkholderiales</taxon>
        <taxon>Burkholderiaceae</taxon>
        <taxon>Cupriavidus</taxon>
    </lineage>
</organism>
<dbReference type="RefSeq" id="WP_115212856.1">
    <property type="nucleotide sequence ID" value="NZ_QKWJ01000021.1"/>
</dbReference>
<dbReference type="Proteomes" id="UP000255165">
    <property type="component" value="Unassembled WGS sequence"/>
</dbReference>
<evidence type="ECO:0000256" key="1">
    <source>
        <dbReference type="SAM" id="SignalP"/>
    </source>
</evidence>
<accession>A0A370NTF2</accession>
<feature type="chain" id="PRO_5016639157" evidence="1">
    <location>
        <begin position="25"/>
        <end position="302"/>
    </location>
</feature>
<protein>
    <submittedName>
        <fullName evidence="2">Phenol degradation protein meta</fullName>
    </submittedName>
</protein>
<feature type="signal peptide" evidence="1">
    <location>
        <begin position="1"/>
        <end position="24"/>
    </location>
</feature>
<sequence>MIKVPAKFSAVVALACLLPANAEATENGQTSYPVGVNTVLNGILPPPGETQFYNYTLYYDAGKFAGPHGESLLPGFQLNAFVDAPRIVHTWGTTFGPFTLSSGVIIPLVHIRADTPGGSGKRNGIGDIIVEPLYIGYSNPSRSFFGYLTTEIAVPSGSYSANRVANTGRNVYALTPQLSTTWFPTAAVEVSTTTLVEISSPNSATRYHSGAVAALEYLFGYSLNSKIQLGLQGYLLKQFTDDKVNGTPVPGNGFRGKAVAVGPQLRYMWSPAAGIVFKYQREFEVQNRPQGNKFWVELCFPL</sequence>
<proteinExistence type="predicted"/>
<name>A0A370NTF2_9BURK</name>
<gene>
    <name evidence="2" type="ORF">DN412_18050</name>
</gene>
<dbReference type="EMBL" id="QKWJ01000021">
    <property type="protein sequence ID" value="RDK08885.1"/>
    <property type="molecule type" value="Genomic_DNA"/>
</dbReference>
<keyword evidence="1" id="KW-0732">Signal</keyword>
<dbReference type="AlphaFoldDB" id="A0A370NTF2"/>
<reference evidence="3" key="1">
    <citation type="submission" date="2018-06" db="EMBL/GenBank/DDBJ databases">
        <authorList>
            <person name="Feng T."/>
            <person name="Jeon C.O."/>
        </authorList>
    </citation>
    <scope>NUCLEOTIDE SEQUENCE [LARGE SCALE GENOMIC DNA]</scope>
    <source>
        <strain evidence="3">S23</strain>
    </source>
</reference>
<dbReference type="Pfam" id="PF13557">
    <property type="entry name" value="Phenol_MetA_deg"/>
    <property type="match status" value="1"/>
</dbReference>
<evidence type="ECO:0000313" key="3">
    <source>
        <dbReference type="Proteomes" id="UP000255165"/>
    </source>
</evidence>
<dbReference type="InterPro" id="IPR025737">
    <property type="entry name" value="FApF"/>
</dbReference>
<keyword evidence="3" id="KW-1185">Reference proteome</keyword>
<evidence type="ECO:0000313" key="2">
    <source>
        <dbReference type="EMBL" id="RDK08885.1"/>
    </source>
</evidence>